<reference evidence="1" key="1">
    <citation type="submission" date="2023-03" db="EMBL/GenBank/DDBJ databases">
        <title>Massive genome expansion in bonnet fungi (Mycena s.s.) driven by repeated elements and novel gene families across ecological guilds.</title>
        <authorList>
            <consortium name="Lawrence Berkeley National Laboratory"/>
            <person name="Harder C.B."/>
            <person name="Miyauchi S."/>
            <person name="Viragh M."/>
            <person name="Kuo A."/>
            <person name="Thoen E."/>
            <person name="Andreopoulos B."/>
            <person name="Lu D."/>
            <person name="Skrede I."/>
            <person name="Drula E."/>
            <person name="Henrissat B."/>
            <person name="Morin E."/>
            <person name="Kohler A."/>
            <person name="Barry K."/>
            <person name="LaButti K."/>
            <person name="Morin E."/>
            <person name="Salamov A."/>
            <person name="Lipzen A."/>
            <person name="Mereny Z."/>
            <person name="Hegedus B."/>
            <person name="Baldrian P."/>
            <person name="Stursova M."/>
            <person name="Weitz H."/>
            <person name="Taylor A."/>
            <person name="Grigoriev I.V."/>
            <person name="Nagy L.G."/>
            <person name="Martin F."/>
            <person name="Kauserud H."/>
        </authorList>
    </citation>
    <scope>NUCLEOTIDE SEQUENCE</scope>
    <source>
        <strain evidence="1">9144</strain>
    </source>
</reference>
<proteinExistence type="predicted"/>
<evidence type="ECO:0000313" key="2">
    <source>
        <dbReference type="Proteomes" id="UP001219525"/>
    </source>
</evidence>
<dbReference type="Proteomes" id="UP001219525">
    <property type="component" value="Unassembled WGS sequence"/>
</dbReference>
<accession>A0AAD6UVS2</accession>
<name>A0AAD6UVS2_9AGAR</name>
<gene>
    <name evidence="1" type="ORF">GGX14DRAFT_403792</name>
</gene>
<dbReference type="EMBL" id="JARJCW010000088">
    <property type="protein sequence ID" value="KAJ7195822.1"/>
    <property type="molecule type" value="Genomic_DNA"/>
</dbReference>
<evidence type="ECO:0000313" key="1">
    <source>
        <dbReference type="EMBL" id="KAJ7195822.1"/>
    </source>
</evidence>
<protein>
    <submittedName>
        <fullName evidence="1">Uncharacterized protein</fullName>
    </submittedName>
</protein>
<organism evidence="1 2">
    <name type="scientific">Mycena pura</name>
    <dbReference type="NCBI Taxonomy" id="153505"/>
    <lineage>
        <taxon>Eukaryota</taxon>
        <taxon>Fungi</taxon>
        <taxon>Dikarya</taxon>
        <taxon>Basidiomycota</taxon>
        <taxon>Agaricomycotina</taxon>
        <taxon>Agaricomycetes</taxon>
        <taxon>Agaricomycetidae</taxon>
        <taxon>Agaricales</taxon>
        <taxon>Marasmiineae</taxon>
        <taxon>Mycenaceae</taxon>
        <taxon>Mycena</taxon>
    </lineage>
</organism>
<dbReference type="AlphaFoldDB" id="A0AAD6UVS2"/>
<sequence>MVILLQLGHHVVRITVGNAVLFRTWTNVKLDGFVSKRHNPCYQSSSAVLKPLRVQEGEINSAHVIAAAGAYNRQQSGRRAVLTCGENETDAACGAKKWTPRLITLIVCTRCRHSATLAVAALRDSISERMHACSVQLQRVLPRLAAHLAPQVDACAGGPMCRHPLPTQACTKALLPFASRQAGAVFAPGRTMCGGGAAPPGSWSAMASARGD</sequence>
<comment type="caution">
    <text evidence="1">The sequence shown here is derived from an EMBL/GenBank/DDBJ whole genome shotgun (WGS) entry which is preliminary data.</text>
</comment>
<keyword evidence="2" id="KW-1185">Reference proteome</keyword>